<dbReference type="GO" id="GO:0140326">
    <property type="term" value="F:ATPase-coupled intramembrane lipid transporter activity"/>
    <property type="evidence" value="ECO:0007669"/>
    <property type="project" value="TreeGrafter"/>
</dbReference>
<dbReference type="STRING" id="1676925.ENSPKIP00000032774"/>
<proteinExistence type="predicted"/>
<dbReference type="PANTHER" id="PTHR24092">
    <property type="entry name" value="PROBABLE PHOSPHOLIPID-TRANSPORTING ATPASE"/>
    <property type="match status" value="1"/>
</dbReference>
<dbReference type="Ensembl" id="ENSPKIT00000013646.1">
    <property type="protein sequence ID" value="ENSPKIP00000032774.1"/>
    <property type="gene ID" value="ENSPKIG00000012733.1"/>
</dbReference>
<dbReference type="GO" id="GO:0005886">
    <property type="term" value="C:plasma membrane"/>
    <property type="evidence" value="ECO:0007669"/>
    <property type="project" value="TreeGrafter"/>
</dbReference>
<dbReference type="SUPFAM" id="SSF81665">
    <property type="entry name" value="Calcium ATPase, transmembrane domain M"/>
    <property type="match status" value="1"/>
</dbReference>
<dbReference type="Pfam" id="PF16209">
    <property type="entry name" value="PhoLip_ATPase_N"/>
    <property type="match status" value="1"/>
</dbReference>
<protein>
    <recommendedName>
        <fullName evidence="3">P-type ATPase N-terminal domain-containing protein</fullName>
    </recommendedName>
</protein>
<dbReference type="GO" id="GO:0007030">
    <property type="term" value="P:Golgi organization"/>
    <property type="evidence" value="ECO:0007669"/>
    <property type="project" value="TreeGrafter"/>
</dbReference>
<sequence length="122" mass="13817">MNLDRSDSQESLDGPDDEVMPYSDDETDDELEQISEGEEPEVPPGNAIKTYKYNVFTFIPFNLYEQFKRAANLYFLVLLILQIIPQISTLPWYTTLVPLVIVLGITAIKDLIDDLVSLSALC</sequence>
<dbReference type="GeneTree" id="ENSGT00940000158002"/>
<evidence type="ECO:0000313" key="5">
    <source>
        <dbReference type="Proteomes" id="UP000261540"/>
    </source>
</evidence>
<keyword evidence="2" id="KW-0812">Transmembrane</keyword>
<feature type="transmembrane region" description="Helical" evidence="2">
    <location>
        <begin position="73"/>
        <end position="93"/>
    </location>
</feature>
<reference evidence="4" key="1">
    <citation type="submission" date="2025-08" db="UniProtKB">
        <authorList>
            <consortium name="Ensembl"/>
        </authorList>
    </citation>
    <scope>IDENTIFICATION</scope>
</reference>
<dbReference type="InterPro" id="IPR023298">
    <property type="entry name" value="ATPase_P-typ_TM_dom_sf"/>
</dbReference>
<feature type="domain" description="P-type ATPase N-terminal" evidence="3">
    <location>
        <begin position="44"/>
        <end position="96"/>
    </location>
</feature>
<keyword evidence="2" id="KW-0472">Membrane</keyword>
<evidence type="ECO:0000256" key="1">
    <source>
        <dbReference type="SAM" id="MobiDB-lite"/>
    </source>
</evidence>
<keyword evidence="2" id="KW-1133">Transmembrane helix</keyword>
<dbReference type="GO" id="GO:0005802">
    <property type="term" value="C:trans-Golgi network"/>
    <property type="evidence" value="ECO:0007669"/>
    <property type="project" value="TreeGrafter"/>
</dbReference>
<evidence type="ECO:0000256" key="2">
    <source>
        <dbReference type="SAM" id="Phobius"/>
    </source>
</evidence>
<evidence type="ECO:0000259" key="3">
    <source>
        <dbReference type="Pfam" id="PF16209"/>
    </source>
</evidence>
<organism evidence="4 5">
    <name type="scientific">Paramormyrops kingsleyae</name>
    <dbReference type="NCBI Taxonomy" id="1676925"/>
    <lineage>
        <taxon>Eukaryota</taxon>
        <taxon>Metazoa</taxon>
        <taxon>Chordata</taxon>
        <taxon>Craniata</taxon>
        <taxon>Vertebrata</taxon>
        <taxon>Euteleostomi</taxon>
        <taxon>Actinopterygii</taxon>
        <taxon>Neopterygii</taxon>
        <taxon>Teleostei</taxon>
        <taxon>Osteoglossocephala</taxon>
        <taxon>Osteoglossomorpha</taxon>
        <taxon>Osteoglossiformes</taxon>
        <taxon>Mormyridae</taxon>
        <taxon>Paramormyrops</taxon>
    </lineage>
</organism>
<dbReference type="InterPro" id="IPR032631">
    <property type="entry name" value="P-type_ATPase_N"/>
</dbReference>
<accession>A0A3B3SPU9</accession>
<dbReference type="PANTHER" id="PTHR24092:SF48">
    <property type="entry name" value="PHOSPHOLIPID-TRANSPORTING ATPASE IC"/>
    <property type="match status" value="1"/>
</dbReference>
<feature type="region of interest" description="Disordered" evidence="1">
    <location>
        <begin position="1"/>
        <end position="45"/>
    </location>
</feature>
<dbReference type="Proteomes" id="UP000261540">
    <property type="component" value="Unplaced"/>
</dbReference>
<reference evidence="4" key="2">
    <citation type="submission" date="2025-09" db="UniProtKB">
        <authorList>
            <consortium name="Ensembl"/>
        </authorList>
    </citation>
    <scope>IDENTIFICATION</scope>
</reference>
<dbReference type="GO" id="GO:0045332">
    <property type="term" value="P:phospholipid translocation"/>
    <property type="evidence" value="ECO:0007669"/>
    <property type="project" value="TreeGrafter"/>
</dbReference>
<name>A0A3B3SPU9_9TELE</name>
<keyword evidence="5" id="KW-1185">Reference proteome</keyword>
<dbReference type="AlphaFoldDB" id="A0A3B3SPU9"/>
<evidence type="ECO:0000313" key="4">
    <source>
        <dbReference type="Ensembl" id="ENSPKIP00000032774.1"/>
    </source>
</evidence>
<feature type="compositionally biased region" description="Acidic residues" evidence="1">
    <location>
        <begin position="13"/>
        <end position="41"/>
    </location>
</feature>